<proteinExistence type="predicted"/>
<dbReference type="AlphaFoldDB" id="A0AAJ6B1W0"/>
<dbReference type="InterPro" id="IPR013321">
    <property type="entry name" value="Arc_rbn_hlx_hlx"/>
</dbReference>
<gene>
    <name evidence="2" type="ORF">P0Y65_05800</name>
</gene>
<name>A0AAJ6B1W0_9HYPH</name>
<dbReference type="Gene3D" id="1.10.1220.10">
    <property type="entry name" value="Met repressor-like"/>
    <property type="match status" value="1"/>
</dbReference>
<dbReference type="GO" id="GO:0006355">
    <property type="term" value="P:regulation of DNA-templated transcription"/>
    <property type="evidence" value="ECO:0007669"/>
    <property type="project" value="InterPro"/>
</dbReference>
<dbReference type="InterPro" id="IPR010985">
    <property type="entry name" value="Ribbon_hlx_hlx"/>
</dbReference>
<reference evidence="2" key="1">
    <citation type="submission" date="2023-03" db="EMBL/GenBank/DDBJ databases">
        <title>Andean soil-derived lignocellulolytic bacterial consortium as a source of novel taxa and putative plastic-active enzymes.</title>
        <authorList>
            <person name="Diaz-Garcia L."/>
            <person name="Chuvochina M."/>
            <person name="Feuerriegel G."/>
            <person name="Bunk B."/>
            <person name="Sproer C."/>
            <person name="Streit W.R."/>
            <person name="Rodriguez L.M."/>
            <person name="Overmann J."/>
            <person name="Jimenez D.J."/>
        </authorList>
    </citation>
    <scope>NUCLEOTIDE SEQUENCE</scope>
    <source>
        <strain evidence="2">MAG 4196</strain>
    </source>
</reference>
<dbReference type="Proteomes" id="UP001217476">
    <property type="component" value="Chromosome"/>
</dbReference>
<evidence type="ECO:0000313" key="2">
    <source>
        <dbReference type="EMBL" id="WEK05769.1"/>
    </source>
</evidence>
<accession>A0AAJ6B1W0</accession>
<dbReference type="Pfam" id="PF03869">
    <property type="entry name" value="Arc"/>
    <property type="match status" value="1"/>
</dbReference>
<protein>
    <submittedName>
        <fullName evidence="2">Arc family DNA-binding protein</fullName>
    </submittedName>
</protein>
<feature type="domain" description="Arc-like DNA binding" evidence="1">
    <location>
        <begin position="2"/>
        <end position="35"/>
    </location>
</feature>
<dbReference type="InterPro" id="IPR005569">
    <property type="entry name" value="Arc_DNA-bd_dom"/>
</dbReference>
<evidence type="ECO:0000259" key="1">
    <source>
        <dbReference type="Pfam" id="PF03869"/>
    </source>
</evidence>
<keyword evidence="2" id="KW-0238">DNA-binding</keyword>
<dbReference type="EMBL" id="CP119312">
    <property type="protein sequence ID" value="WEK05769.1"/>
    <property type="molecule type" value="Genomic_DNA"/>
</dbReference>
<dbReference type="SUPFAM" id="SSF47598">
    <property type="entry name" value="Ribbon-helix-helix"/>
    <property type="match status" value="1"/>
</dbReference>
<dbReference type="GO" id="GO:0003677">
    <property type="term" value="F:DNA binding"/>
    <property type="evidence" value="ECO:0007669"/>
    <property type="project" value="UniProtKB-KW"/>
</dbReference>
<organism evidence="2 3">
    <name type="scientific">Candidatus Devosia phytovorans</name>
    <dbReference type="NCBI Taxonomy" id="3121372"/>
    <lineage>
        <taxon>Bacteria</taxon>
        <taxon>Pseudomonadati</taxon>
        <taxon>Pseudomonadota</taxon>
        <taxon>Alphaproteobacteria</taxon>
        <taxon>Hyphomicrobiales</taxon>
        <taxon>Devosiaceae</taxon>
        <taxon>Devosia</taxon>
    </lineage>
</organism>
<sequence length="113" mass="12713">MLRMPAGMRDQIAADAKANGRSMNAEILVRLDQPYLDLSDLGIIAMFKRLEATTEALEDLYFASRDLDLNAYIHDVARSGRTLSRQEAVYSILKDWLIGHGYLENPPSKEDAN</sequence>
<evidence type="ECO:0000313" key="3">
    <source>
        <dbReference type="Proteomes" id="UP001217476"/>
    </source>
</evidence>